<reference evidence="1 2" key="1">
    <citation type="journal article" date="2019" name="Sci. Rep.">
        <title>Orb-weaving spider Araneus ventricosus genome elucidates the spidroin gene catalogue.</title>
        <authorList>
            <person name="Kono N."/>
            <person name="Nakamura H."/>
            <person name="Ohtoshi R."/>
            <person name="Moran D.A.P."/>
            <person name="Shinohara A."/>
            <person name="Yoshida Y."/>
            <person name="Fujiwara M."/>
            <person name="Mori M."/>
            <person name="Tomita M."/>
            <person name="Arakawa K."/>
        </authorList>
    </citation>
    <scope>NUCLEOTIDE SEQUENCE [LARGE SCALE GENOMIC DNA]</scope>
</reference>
<evidence type="ECO:0000313" key="1">
    <source>
        <dbReference type="EMBL" id="GBM93457.1"/>
    </source>
</evidence>
<protein>
    <recommendedName>
        <fullName evidence="3">DDE-1 domain-containing protein</fullName>
    </recommendedName>
</protein>
<dbReference type="Proteomes" id="UP000499080">
    <property type="component" value="Unassembled WGS sequence"/>
</dbReference>
<dbReference type="EMBL" id="BGPR01003875">
    <property type="protein sequence ID" value="GBM93457.1"/>
    <property type="molecule type" value="Genomic_DNA"/>
</dbReference>
<proteinExistence type="predicted"/>
<organism evidence="1 2">
    <name type="scientific">Araneus ventricosus</name>
    <name type="common">Orbweaver spider</name>
    <name type="synonym">Epeira ventricosa</name>
    <dbReference type="NCBI Taxonomy" id="182803"/>
    <lineage>
        <taxon>Eukaryota</taxon>
        <taxon>Metazoa</taxon>
        <taxon>Ecdysozoa</taxon>
        <taxon>Arthropoda</taxon>
        <taxon>Chelicerata</taxon>
        <taxon>Arachnida</taxon>
        <taxon>Araneae</taxon>
        <taxon>Araneomorphae</taxon>
        <taxon>Entelegynae</taxon>
        <taxon>Araneoidea</taxon>
        <taxon>Araneidae</taxon>
        <taxon>Araneus</taxon>
    </lineage>
</organism>
<comment type="caution">
    <text evidence="1">The sequence shown here is derived from an EMBL/GenBank/DDBJ whole genome shotgun (WGS) entry which is preliminary data.</text>
</comment>
<gene>
    <name evidence="1" type="ORF">AVEN_180236_1</name>
</gene>
<evidence type="ECO:0000313" key="2">
    <source>
        <dbReference type="Proteomes" id="UP000499080"/>
    </source>
</evidence>
<keyword evidence="2" id="KW-1185">Reference proteome</keyword>
<accession>A0A4Y2JUI2</accession>
<dbReference type="AlphaFoldDB" id="A0A4Y2JUI2"/>
<sequence length="102" mass="11901">MIEKAWEGVTKITLTSDWKKLWSESVVEYDIEESETVACGAYSQRQRDCVFGQDQGLELDSNDIDELVEELSLELTTEELMELHCVAQQKVMDQRVCQRKRR</sequence>
<name>A0A4Y2JUI2_ARAVE</name>
<dbReference type="OrthoDB" id="7422307at2759"/>
<evidence type="ECO:0008006" key="3">
    <source>
        <dbReference type="Google" id="ProtNLM"/>
    </source>
</evidence>